<dbReference type="OrthoDB" id="9954403at2"/>
<evidence type="ECO:0000313" key="1">
    <source>
        <dbReference type="EMBL" id="RJX66716.1"/>
    </source>
</evidence>
<sequence>MHNTAHYIASAMFRMSPQVKIAAVASALALAALAISAPVIERGSQNGGNSLYPAMAELPTPNLPTFSIPPY</sequence>
<name>A0A419QZU7_9SPHN</name>
<protein>
    <submittedName>
        <fullName evidence="1">Uncharacterized protein</fullName>
    </submittedName>
</protein>
<dbReference type="Proteomes" id="UP000284322">
    <property type="component" value="Unassembled WGS sequence"/>
</dbReference>
<accession>A0A419QZU7</accession>
<keyword evidence="2" id="KW-1185">Reference proteome</keyword>
<dbReference type="AlphaFoldDB" id="A0A419QZU7"/>
<organism evidence="1 2">
    <name type="scientific">Tsuneonella suprasediminis</name>
    <dbReference type="NCBI Taxonomy" id="2306996"/>
    <lineage>
        <taxon>Bacteria</taxon>
        <taxon>Pseudomonadati</taxon>
        <taxon>Pseudomonadota</taxon>
        <taxon>Alphaproteobacteria</taxon>
        <taxon>Sphingomonadales</taxon>
        <taxon>Erythrobacteraceae</taxon>
        <taxon>Tsuneonella</taxon>
    </lineage>
</organism>
<reference evidence="1 2" key="1">
    <citation type="submission" date="2018-09" db="EMBL/GenBank/DDBJ databases">
        <title>Altererythrobacter sp.Ery1 and Ery12, the genome sequencing of novel strains in genus Alterythrobacter.</title>
        <authorList>
            <person name="Cheng H."/>
            <person name="Wu Y.-H."/>
            <person name="Fang C."/>
            <person name="Xu X.-W."/>
        </authorList>
    </citation>
    <scope>NUCLEOTIDE SEQUENCE [LARGE SCALE GENOMIC DNA]</scope>
    <source>
        <strain evidence="1 2">Ery12</strain>
    </source>
</reference>
<proteinExistence type="predicted"/>
<dbReference type="EMBL" id="RAHJ01000019">
    <property type="protein sequence ID" value="RJX66716.1"/>
    <property type="molecule type" value="Genomic_DNA"/>
</dbReference>
<evidence type="ECO:0000313" key="2">
    <source>
        <dbReference type="Proteomes" id="UP000284322"/>
    </source>
</evidence>
<gene>
    <name evidence="1" type="ORF">D6858_10005</name>
</gene>
<comment type="caution">
    <text evidence="1">The sequence shown here is derived from an EMBL/GenBank/DDBJ whole genome shotgun (WGS) entry which is preliminary data.</text>
</comment>